<reference evidence="2" key="3">
    <citation type="submission" date="2021-05" db="UniProtKB">
        <authorList>
            <consortium name="EnsemblPlants"/>
        </authorList>
    </citation>
    <scope>IDENTIFICATION</scope>
    <source>
        <strain evidence="2">cv. B73</strain>
    </source>
</reference>
<feature type="region of interest" description="Disordered" evidence="1">
    <location>
        <begin position="189"/>
        <end position="269"/>
    </location>
</feature>
<feature type="compositionally biased region" description="Basic and acidic residues" evidence="1">
    <location>
        <begin position="231"/>
        <end position="241"/>
    </location>
</feature>
<dbReference type="InParanoid" id="A0A804LSS1"/>
<evidence type="ECO:0000256" key="1">
    <source>
        <dbReference type="SAM" id="MobiDB-lite"/>
    </source>
</evidence>
<keyword evidence="3" id="KW-1185">Reference proteome</keyword>
<reference evidence="2" key="2">
    <citation type="submission" date="2019-07" db="EMBL/GenBank/DDBJ databases">
        <authorList>
            <person name="Seetharam A."/>
            <person name="Woodhouse M."/>
            <person name="Cannon E."/>
        </authorList>
    </citation>
    <scope>NUCLEOTIDE SEQUENCE [LARGE SCALE GENOMIC DNA]</scope>
    <source>
        <strain evidence="2">cv. B73</strain>
    </source>
</reference>
<dbReference type="AlphaFoldDB" id="A0A804LSS1"/>
<sequence length="269" mass="29440">MLQRGIGRWWEMVEERNQAPCGIQLLRTGPNPERRHLNQATFAGKATGFRDENLLGDVKIVIHLQDQLEGAIIVSIQTVRVDLKYFSSRREAATDRGLRPLLWREVSEGHQSQPLGCAGESEFDPSRRWEEFDADVGTHRLESGVDEGRNVGDSRRVIKEGERQAVLEKQVTLRQPSLKEVISPFPGGDVVAIPRENGRPGGAKRKGGGGGAEEARTGSGVAGGGGGERLPSGERGDEGCRPRWLFPPRTTMRTSKHWGEEMGGCGEGG</sequence>
<dbReference type="Gramene" id="Zm00001eb033840_T001">
    <property type="protein sequence ID" value="Zm00001eb033840_P001"/>
    <property type="gene ID" value="Zm00001eb033840"/>
</dbReference>
<dbReference type="EnsemblPlants" id="Zm00001eb033840_T001">
    <property type="protein sequence ID" value="Zm00001eb033840_P001"/>
    <property type="gene ID" value="Zm00001eb033840"/>
</dbReference>
<accession>A0A804LSS1</accession>
<proteinExistence type="predicted"/>
<dbReference type="Proteomes" id="UP000007305">
    <property type="component" value="Chromosome 1"/>
</dbReference>
<protein>
    <submittedName>
        <fullName evidence="2">Uncharacterized protein</fullName>
    </submittedName>
</protein>
<name>A0A804LSS1_MAIZE</name>
<evidence type="ECO:0000313" key="2">
    <source>
        <dbReference type="EnsemblPlants" id="Zm00001eb033840_P001"/>
    </source>
</evidence>
<evidence type="ECO:0000313" key="3">
    <source>
        <dbReference type="Proteomes" id="UP000007305"/>
    </source>
</evidence>
<reference evidence="3" key="1">
    <citation type="submission" date="2015-12" db="EMBL/GenBank/DDBJ databases">
        <title>Update maize B73 reference genome by single molecule sequencing technologies.</title>
        <authorList>
            <consortium name="Maize Genome Sequencing Project"/>
            <person name="Ware D."/>
        </authorList>
    </citation>
    <scope>NUCLEOTIDE SEQUENCE [LARGE SCALE GENOMIC DNA]</scope>
    <source>
        <strain evidence="3">cv. B73</strain>
    </source>
</reference>
<organism evidence="2 3">
    <name type="scientific">Zea mays</name>
    <name type="common">Maize</name>
    <dbReference type="NCBI Taxonomy" id="4577"/>
    <lineage>
        <taxon>Eukaryota</taxon>
        <taxon>Viridiplantae</taxon>
        <taxon>Streptophyta</taxon>
        <taxon>Embryophyta</taxon>
        <taxon>Tracheophyta</taxon>
        <taxon>Spermatophyta</taxon>
        <taxon>Magnoliopsida</taxon>
        <taxon>Liliopsida</taxon>
        <taxon>Poales</taxon>
        <taxon>Poaceae</taxon>
        <taxon>PACMAD clade</taxon>
        <taxon>Panicoideae</taxon>
        <taxon>Andropogonodae</taxon>
        <taxon>Andropogoneae</taxon>
        <taxon>Tripsacinae</taxon>
        <taxon>Zea</taxon>
    </lineage>
</organism>